<dbReference type="Proteomes" id="UP000223968">
    <property type="component" value="Unassembled WGS sequence"/>
</dbReference>
<accession>A0A2B7XR44</accession>
<organism evidence="2 3">
    <name type="scientific">Helicocarpus griseus UAMH5409</name>
    <dbReference type="NCBI Taxonomy" id="1447875"/>
    <lineage>
        <taxon>Eukaryota</taxon>
        <taxon>Fungi</taxon>
        <taxon>Dikarya</taxon>
        <taxon>Ascomycota</taxon>
        <taxon>Pezizomycotina</taxon>
        <taxon>Eurotiomycetes</taxon>
        <taxon>Eurotiomycetidae</taxon>
        <taxon>Onygenales</taxon>
        <taxon>Ajellomycetaceae</taxon>
        <taxon>Helicocarpus</taxon>
    </lineage>
</organism>
<dbReference type="AlphaFoldDB" id="A0A2B7XR44"/>
<gene>
    <name evidence="2" type="ORF">AJ79_04920</name>
</gene>
<comment type="caution">
    <text evidence="2">The sequence shown here is derived from an EMBL/GenBank/DDBJ whole genome shotgun (WGS) entry which is preliminary data.</text>
</comment>
<name>A0A2B7XR44_9EURO</name>
<evidence type="ECO:0000256" key="1">
    <source>
        <dbReference type="SAM" id="MobiDB-lite"/>
    </source>
</evidence>
<keyword evidence="3" id="KW-1185">Reference proteome</keyword>
<reference evidence="2 3" key="1">
    <citation type="submission" date="2017-10" db="EMBL/GenBank/DDBJ databases">
        <title>Comparative genomics in systemic dimorphic fungi from Ajellomycetaceae.</title>
        <authorList>
            <person name="Munoz J.F."/>
            <person name="Mcewen J.G."/>
            <person name="Clay O.K."/>
            <person name="Cuomo C.A."/>
        </authorList>
    </citation>
    <scope>NUCLEOTIDE SEQUENCE [LARGE SCALE GENOMIC DNA]</scope>
    <source>
        <strain evidence="2 3">UAMH5409</strain>
    </source>
</reference>
<evidence type="ECO:0000313" key="3">
    <source>
        <dbReference type="Proteomes" id="UP000223968"/>
    </source>
</evidence>
<dbReference type="STRING" id="1447875.A0A2B7XR44"/>
<sequence length="287" mass="32652">MWEKYLCWKAGLQKSLYKRRGLPATPDVGTLATLFKSLRLAVDDKLGKGSCKHAPFAMFPELPGLTYEDFLDAVEYAGLERVESSYGQDYISEISAASGAMGYSICRNYTYAYDCLREESHMWRTQKLYLSYTNMSLTAVNTFYDVACLISKTSRQVRFDLGRSSLPTNGDEDMQHMYWWRIRDAIVQVGLEELGLPTALFLVGEYADDPLFLKTVNEALRDIFPRDKSDTNGLKLGAMGAAEFAKRSLEIQKFCWEPPECDENRRPPLPVPVDRDPGEQAVLKEER</sequence>
<feature type="compositionally biased region" description="Basic and acidic residues" evidence="1">
    <location>
        <begin position="273"/>
        <end position="287"/>
    </location>
</feature>
<evidence type="ECO:0000313" key="2">
    <source>
        <dbReference type="EMBL" id="PGH11419.1"/>
    </source>
</evidence>
<proteinExistence type="predicted"/>
<dbReference type="EMBL" id="PDNB01000073">
    <property type="protein sequence ID" value="PGH11419.1"/>
    <property type="molecule type" value="Genomic_DNA"/>
</dbReference>
<feature type="region of interest" description="Disordered" evidence="1">
    <location>
        <begin position="261"/>
        <end position="287"/>
    </location>
</feature>
<dbReference type="OrthoDB" id="3643156at2759"/>
<protein>
    <submittedName>
        <fullName evidence="2">Uncharacterized protein</fullName>
    </submittedName>
</protein>